<organism evidence="2 3">
    <name type="scientific">Limimaricola litoreus</name>
    <dbReference type="NCBI Taxonomy" id="2955316"/>
    <lineage>
        <taxon>Bacteria</taxon>
        <taxon>Pseudomonadati</taxon>
        <taxon>Pseudomonadota</taxon>
        <taxon>Alphaproteobacteria</taxon>
        <taxon>Rhodobacterales</taxon>
        <taxon>Paracoccaceae</taxon>
        <taxon>Limimaricola</taxon>
    </lineage>
</organism>
<gene>
    <name evidence="2" type="ORF">NHG85_01030</name>
</gene>
<dbReference type="PANTHER" id="PTHR13696">
    <property type="entry name" value="P-LOOP CONTAINING NUCLEOSIDE TRIPHOSPHATE HYDROLASE"/>
    <property type="match status" value="1"/>
</dbReference>
<evidence type="ECO:0000313" key="3">
    <source>
        <dbReference type="Proteomes" id="UP001139477"/>
    </source>
</evidence>
<evidence type="ECO:0000259" key="1">
    <source>
        <dbReference type="Pfam" id="PF01656"/>
    </source>
</evidence>
<reference evidence="2" key="1">
    <citation type="submission" date="2022-06" db="EMBL/GenBank/DDBJ databases">
        <title>Limimaricola sediminis sp. nov., isolated from an intertidal sediment.</title>
        <authorList>
            <person name="Shao X."/>
        </authorList>
    </citation>
    <scope>NUCLEOTIDE SEQUENCE</scope>
    <source>
        <strain evidence="2">ASW11-118</strain>
    </source>
</reference>
<dbReference type="CDD" id="cd02042">
    <property type="entry name" value="ParAB_family"/>
    <property type="match status" value="1"/>
</dbReference>
<dbReference type="RefSeq" id="WP_253328960.1">
    <property type="nucleotide sequence ID" value="NZ_JAMYXC010000018.1"/>
</dbReference>
<dbReference type="AlphaFoldDB" id="A0A9X2FM10"/>
<comment type="caution">
    <text evidence="2">The sequence shown here is derived from an EMBL/GenBank/DDBJ whole genome shotgun (WGS) entry which is preliminary data.</text>
</comment>
<dbReference type="InterPro" id="IPR027417">
    <property type="entry name" value="P-loop_NTPase"/>
</dbReference>
<dbReference type="PANTHER" id="PTHR13696:SF52">
    <property type="entry name" value="PARA FAMILY PROTEIN CT_582"/>
    <property type="match status" value="1"/>
</dbReference>
<dbReference type="EMBL" id="JAMYXC010000018">
    <property type="protein sequence ID" value="MCP1167122.1"/>
    <property type="molecule type" value="Genomic_DNA"/>
</dbReference>
<proteinExistence type="predicted"/>
<dbReference type="SUPFAM" id="SSF52540">
    <property type="entry name" value="P-loop containing nucleoside triphosphate hydrolases"/>
    <property type="match status" value="1"/>
</dbReference>
<name>A0A9X2FM10_9RHOB</name>
<evidence type="ECO:0000313" key="2">
    <source>
        <dbReference type="EMBL" id="MCP1167122.1"/>
    </source>
</evidence>
<dbReference type="Gene3D" id="3.40.50.300">
    <property type="entry name" value="P-loop containing nucleotide triphosphate hydrolases"/>
    <property type="match status" value="1"/>
</dbReference>
<feature type="domain" description="CobQ/CobB/MinD/ParA nucleotide binding" evidence="1">
    <location>
        <begin position="166"/>
        <end position="414"/>
    </location>
</feature>
<dbReference type="InterPro" id="IPR050678">
    <property type="entry name" value="DNA_Partitioning_ATPase"/>
</dbReference>
<sequence>MTTHEQHTPDYFCGNNPSSDLDQVTATEEIVQSQTQEPNYFCGNNPSPEAPAPMLEDFFTRLADEMKTVGSTLKRDLTMKGRLERRFLGREVGDLLGVTDNYIQRILTEEPENNPAFPRGEPGARGSVYSLSDVMLMRAILESRVSAKYKYLYWREPGDPLPVVTFGAQKGGTGKSLTAAHFAQYLTMQYGLRVGIIDCDPQATVSLYFADQNSPMLTGEAQTVAAFMGVENYKSPNLERPVEEMHVMWTNTPWPGAKLMPAGAQIQNGDLTLLMLAEDVDISTHSVLQKAIKRWDDAYGPRTTAADLRNEDGSFNLERYHAAMDETVDVIIIDQQPSLTLMQLNGLVAATNVVIPQTMKGFDLSTLGSYANAVAQYLKRNAREDEVIGAGKHIVLPTIIQGVNEQDTDQVADLYYDREDMISQVFYSRSEAVSNAAEYYKSIYEYVPETRGKRPSAKAFTDNANAVNDHLVDLVWNGKLPSKGFADTFIQQKWS</sequence>
<dbReference type="InterPro" id="IPR002586">
    <property type="entry name" value="CobQ/CobB/MinD/ParA_Nub-bd_dom"/>
</dbReference>
<dbReference type="Pfam" id="PF01656">
    <property type="entry name" value="CbiA"/>
    <property type="match status" value="1"/>
</dbReference>
<protein>
    <submittedName>
        <fullName evidence="2">ParA family protein</fullName>
    </submittedName>
</protein>
<keyword evidence="3" id="KW-1185">Reference proteome</keyword>
<accession>A0A9X2FM10</accession>
<dbReference type="Proteomes" id="UP001139477">
    <property type="component" value="Unassembled WGS sequence"/>
</dbReference>